<feature type="signal peptide" evidence="2">
    <location>
        <begin position="1"/>
        <end position="22"/>
    </location>
</feature>
<reference evidence="4" key="1">
    <citation type="submission" date="2016-07" db="EMBL/GenBank/DDBJ databases">
        <title>Nontailed viruses are major unrecognized killers of bacteria in the ocean.</title>
        <authorList>
            <person name="Kauffman K."/>
            <person name="Hussain F."/>
            <person name="Yang J."/>
            <person name="Arevalo P."/>
            <person name="Brown J."/>
            <person name="Cutler M."/>
            <person name="Kelly L."/>
            <person name="Polz M.F."/>
        </authorList>
    </citation>
    <scope>NUCLEOTIDE SEQUENCE [LARGE SCALE GENOMIC DNA]</scope>
    <source>
        <strain evidence="4">10N.261.45.A10</strain>
    </source>
</reference>
<name>A0A2N7L427_9GAMM</name>
<dbReference type="EMBL" id="MDAL01000060">
    <property type="protein sequence ID" value="PMN88126.1"/>
    <property type="molecule type" value="Genomic_DNA"/>
</dbReference>
<evidence type="ECO:0000313" key="3">
    <source>
        <dbReference type="EMBL" id="PMN88126.1"/>
    </source>
</evidence>
<organism evidence="3 4">
    <name type="scientific">Enterovibrio norvegicus</name>
    <dbReference type="NCBI Taxonomy" id="188144"/>
    <lineage>
        <taxon>Bacteria</taxon>
        <taxon>Pseudomonadati</taxon>
        <taxon>Pseudomonadota</taxon>
        <taxon>Gammaproteobacteria</taxon>
        <taxon>Vibrionales</taxon>
        <taxon>Vibrionaceae</taxon>
        <taxon>Enterovibrio</taxon>
    </lineage>
</organism>
<dbReference type="GO" id="GO:0005829">
    <property type="term" value="C:cytosol"/>
    <property type="evidence" value="ECO:0007669"/>
    <property type="project" value="TreeGrafter"/>
</dbReference>
<feature type="chain" id="PRO_5015002517" evidence="2">
    <location>
        <begin position="23"/>
        <end position="154"/>
    </location>
</feature>
<accession>A0A2N7L427</accession>
<sequence>MNKLLTCVTLFFTMVISHAAYAKPNNNLEFFTSESVFPKSLNLPFAEAVRAGDQVYLTGQIGNIPGTLTLVEGGIEAEAKQVLNNVKSVLEANGLSMKDVAKCTVMMADISEWSTFNGIYKTFFDGQYPARSAFGANGLALGARVEVECFAIAP</sequence>
<dbReference type="FunFam" id="3.30.1330.40:FF:000001">
    <property type="entry name" value="L-PSP family endoribonuclease"/>
    <property type="match status" value="1"/>
</dbReference>
<evidence type="ECO:0000313" key="4">
    <source>
        <dbReference type="Proteomes" id="UP000235387"/>
    </source>
</evidence>
<dbReference type="CDD" id="cd00448">
    <property type="entry name" value="YjgF_YER057c_UK114_family"/>
    <property type="match status" value="1"/>
</dbReference>
<dbReference type="RefSeq" id="WP_102318770.1">
    <property type="nucleotide sequence ID" value="NZ_JBFRLP010000055.1"/>
</dbReference>
<evidence type="ECO:0000256" key="2">
    <source>
        <dbReference type="SAM" id="SignalP"/>
    </source>
</evidence>
<dbReference type="Gene3D" id="3.30.1330.40">
    <property type="entry name" value="RutC-like"/>
    <property type="match status" value="1"/>
</dbReference>
<dbReference type="PANTHER" id="PTHR11803">
    <property type="entry name" value="2-IMINOBUTANOATE/2-IMINOPROPANOATE DEAMINASE RIDA"/>
    <property type="match status" value="1"/>
</dbReference>
<proteinExistence type="inferred from homology"/>
<comment type="similarity">
    <text evidence="1">Belongs to the RutC family.</text>
</comment>
<gene>
    <name evidence="3" type="ORF">BCT23_06790</name>
</gene>
<dbReference type="AlphaFoldDB" id="A0A2N7L427"/>
<dbReference type="Pfam" id="PF01042">
    <property type="entry name" value="Ribonuc_L-PSP"/>
    <property type="match status" value="1"/>
</dbReference>
<dbReference type="PANTHER" id="PTHR11803:SF39">
    <property type="entry name" value="2-IMINOBUTANOATE_2-IMINOPROPANOATE DEAMINASE"/>
    <property type="match status" value="1"/>
</dbReference>
<comment type="caution">
    <text evidence="3">The sequence shown here is derived from an EMBL/GenBank/DDBJ whole genome shotgun (WGS) entry which is preliminary data.</text>
</comment>
<protein>
    <submittedName>
        <fullName evidence="3">Reactive intermediate/imine deaminase</fullName>
    </submittedName>
</protein>
<evidence type="ECO:0000256" key="1">
    <source>
        <dbReference type="ARBA" id="ARBA00010552"/>
    </source>
</evidence>
<dbReference type="Proteomes" id="UP000235387">
    <property type="component" value="Unassembled WGS sequence"/>
</dbReference>
<dbReference type="GO" id="GO:0019239">
    <property type="term" value="F:deaminase activity"/>
    <property type="evidence" value="ECO:0007669"/>
    <property type="project" value="TreeGrafter"/>
</dbReference>
<dbReference type="InterPro" id="IPR006175">
    <property type="entry name" value="YjgF/YER057c/UK114"/>
</dbReference>
<dbReference type="SUPFAM" id="SSF55298">
    <property type="entry name" value="YjgF-like"/>
    <property type="match status" value="1"/>
</dbReference>
<keyword evidence="2" id="KW-0732">Signal</keyword>
<dbReference type="InterPro" id="IPR035959">
    <property type="entry name" value="RutC-like_sf"/>
</dbReference>